<gene>
    <name evidence="2" type="ORF">O181_069305</name>
</gene>
<proteinExistence type="predicted"/>
<evidence type="ECO:0000256" key="1">
    <source>
        <dbReference type="SAM" id="MobiDB-lite"/>
    </source>
</evidence>
<name>A0A9Q3EU89_9BASI</name>
<sequence length="157" mass="18370">MENCRQEIQNRVPLKRACRNYSEDFPQGDILQRTHENHQRVKSQQEFQNYGRKGSQDYRQLSYYLSYREAMEPERETLNPSGSQGVVKKPNFPVASHHSGPRRSVIKSHQYSQYQVVSKRGIDSGDKRNTSFNQMQKGSDPMIQGLLDLVKEEQKHK</sequence>
<dbReference type="Proteomes" id="UP000765509">
    <property type="component" value="Unassembled WGS sequence"/>
</dbReference>
<dbReference type="AlphaFoldDB" id="A0A9Q3EU89"/>
<dbReference type="EMBL" id="AVOT02035291">
    <property type="protein sequence ID" value="MBW0529590.1"/>
    <property type="molecule type" value="Genomic_DNA"/>
</dbReference>
<keyword evidence="3" id="KW-1185">Reference proteome</keyword>
<evidence type="ECO:0000313" key="3">
    <source>
        <dbReference type="Proteomes" id="UP000765509"/>
    </source>
</evidence>
<feature type="compositionally biased region" description="Polar residues" evidence="1">
    <location>
        <begin position="107"/>
        <end position="116"/>
    </location>
</feature>
<accession>A0A9Q3EU89</accession>
<organism evidence="2 3">
    <name type="scientific">Austropuccinia psidii MF-1</name>
    <dbReference type="NCBI Taxonomy" id="1389203"/>
    <lineage>
        <taxon>Eukaryota</taxon>
        <taxon>Fungi</taxon>
        <taxon>Dikarya</taxon>
        <taxon>Basidiomycota</taxon>
        <taxon>Pucciniomycotina</taxon>
        <taxon>Pucciniomycetes</taxon>
        <taxon>Pucciniales</taxon>
        <taxon>Sphaerophragmiaceae</taxon>
        <taxon>Austropuccinia</taxon>
    </lineage>
</organism>
<evidence type="ECO:0000313" key="2">
    <source>
        <dbReference type="EMBL" id="MBW0529590.1"/>
    </source>
</evidence>
<comment type="caution">
    <text evidence="2">The sequence shown here is derived from an EMBL/GenBank/DDBJ whole genome shotgun (WGS) entry which is preliminary data.</text>
</comment>
<feature type="compositionally biased region" description="Basic and acidic residues" evidence="1">
    <location>
        <begin position="120"/>
        <end position="129"/>
    </location>
</feature>
<reference evidence="2" key="1">
    <citation type="submission" date="2021-03" db="EMBL/GenBank/DDBJ databases">
        <title>Draft genome sequence of rust myrtle Austropuccinia psidii MF-1, a brazilian biotype.</title>
        <authorList>
            <person name="Quecine M.C."/>
            <person name="Pachon D.M.R."/>
            <person name="Bonatelli M.L."/>
            <person name="Correr F.H."/>
            <person name="Franceschini L.M."/>
            <person name="Leite T.F."/>
            <person name="Margarido G.R.A."/>
            <person name="Almeida C.A."/>
            <person name="Ferrarezi J.A."/>
            <person name="Labate C.A."/>
        </authorList>
    </citation>
    <scope>NUCLEOTIDE SEQUENCE</scope>
    <source>
        <strain evidence="2">MF-1</strain>
    </source>
</reference>
<feature type="region of interest" description="Disordered" evidence="1">
    <location>
        <begin position="74"/>
        <end position="142"/>
    </location>
</feature>
<protein>
    <submittedName>
        <fullName evidence="2">Uncharacterized protein</fullName>
    </submittedName>
</protein>